<dbReference type="InterPro" id="IPR056928">
    <property type="entry name" value="Gp77-like"/>
</dbReference>
<proteinExistence type="predicted"/>
<sequence>MVAKDPGTRIDFEFDWAAAYPDGQAVLASDWSAEPDEAGGVTVAAAAHDLTRATVTLAGGIAGRVYRVTNRVTLSDGQIDERSAIVRVEER</sequence>
<organism evidence="1 2">
    <name type="scientific">Sphingopyxis lindanitolerans</name>
    <dbReference type="NCBI Taxonomy" id="2054227"/>
    <lineage>
        <taxon>Bacteria</taxon>
        <taxon>Pseudomonadati</taxon>
        <taxon>Pseudomonadota</taxon>
        <taxon>Alphaproteobacteria</taxon>
        <taxon>Sphingomonadales</taxon>
        <taxon>Sphingomonadaceae</taxon>
        <taxon>Sphingopyxis</taxon>
    </lineage>
</organism>
<dbReference type="EMBL" id="PHFW01000002">
    <property type="protein sequence ID" value="PQM29267.1"/>
    <property type="molecule type" value="Genomic_DNA"/>
</dbReference>
<dbReference type="OrthoDB" id="7450424at2"/>
<evidence type="ECO:0000313" key="2">
    <source>
        <dbReference type="Proteomes" id="UP000238954"/>
    </source>
</evidence>
<reference evidence="2" key="1">
    <citation type="submission" date="2017-11" db="EMBL/GenBank/DDBJ databases">
        <title>The complete genome sequence of Sphingopyxis pomeranensis sp. nov. strain WS5A3p.</title>
        <authorList>
            <person name="Kaminski M.A."/>
        </authorList>
    </citation>
    <scope>NUCLEOTIDE SEQUENCE [LARGE SCALE GENOMIC DNA]</scope>
    <source>
        <strain evidence="2">WS5A3p</strain>
    </source>
</reference>
<dbReference type="AlphaFoldDB" id="A0A2S8BA88"/>
<comment type="caution">
    <text evidence="1">The sequence shown here is derived from an EMBL/GenBank/DDBJ whole genome shotgun (WGS) entry which is preliminary data.</text>
</comment>
<dbReference type="Pfam" id="PF23148">
    <property type="entry name" value="Gp77"/>
    <property type="match status" value="1"/>
</dbReference>
<keyword evidence="2" id="KW-1185">Reference proteome</keyword>
<name>A0A2S8BA88_9SPHN</name>
<accession>A0A2S8BA88</accession>
<dbReference type="Proteomes" id="UP000238954">
    <property type="component" value="Chromosome"/>
</dbReference>
<protein>
    <submittedName>
        <fullName evidence="1">Uncharacterized protein</fullName>
    </submittedName>
</protein>
<gene>
    <name evidence="1" type="ORF">CVO77_07435</name>
</gene>
<evidence type="ECO:0000313" key="1">
    <source>
        <dbReference type="EMBL" id="PQM29267.1"/>
    </source>
</evidence>